<dbReference type="PANTHER" id="PTHR33064">
    <property type="entry name" value="POL PROTEIN"/>
    <property type="match status" value="1"/>
</dbReference>
<dbReference type="Proteomes" id="UP000237271">
    <property type="component" value="Unassembled WGS sequence"/>
</dbReference>
<accession>A0A2P4Y8S2</accession>
<reference evidence="11 12" key="1">
    <citation type="journal article" date="2017" name="Genome Biol. Evol.">
        <title>Phytophthora megakarya and P. palmivora, closely related causal agents of cacao black pod rot, underwent increases in genome sizes and gene numbers by different mechanisms.</title>
        <authorList>
            <person name="Ali S.S."/>
            <person name="Shao J."/>
            <person name="Lary D.J."/>
            <person name="Kronmiller B."/>
            <person name="Shen D."/>
            <person name="Strem M.D."/>
            <person name="Amoako-Attah I."/>
            <person name="Akrofi A.Y."/>
            <person name="Begoude B.A."/>
            <person name="Ten Hoopen G.M."/>
            <person name="Coulibaly K."/>
            <person name="Kebe B.I."/>
            <person name="Melnick R.L."/>
            <person name="Guiltinan M.J."/>
            <person name="Tyler B.M."/>
            <person name="Meinhardt L.W."/>
            <person name="Bailey B.A."/>
        </authorList>
    </citation>
    <scope>NUCLEOTIDE SEQUENCE [LARGE SCALE GENOMIC DNA]</scope>
    <source>
        <strain evidence="12">sbr112.9</strain>
    </source>
</reference>
<dbReference type="InterPro" id="IPR043502">
    <property type="entry name" value="DNA/RNA_pol_sf"/>
</dbReference>
<keyword evidence="7" id="KW-0378">Hydrolase</keyword>
<name>A0A2P4Y8S2_9STRA</name>
<dbReference type="GO" id="GO:0003964">
    <property type="term" value="F:RNA-directed DNA polymerase activity"/>
    <property type="evidence" value="ECO:0007669"/>
    <property type="project" value="UniProtKB-KW"/>
</dbReference>
<evidence type="ECO:0000256" key="3">
    <source>
        <dbReference type="ARBA" id="ARBA00022695"/>
    </source>
</evidence>
<keyword evidence="8" id="KW-0695">RNA-directed DNA polymerase</keyword>
<dbReference type="OrthoDB" id="124072at2759"/>
<gene>
    <name evidence="11" type="ORF">PHPALM_8883</name>
</gene>
<evidence type="ECO:0000259" key="10">
    <source>
        <dbReference type="Pfam" id="PF17917"/>
    </source>
</evidence>
<comment type="caution">
    <text evidence="11">The sequence shown here is derived from an EMBL/GenBank/DDBJ whole genome shotgun (WGS) entry which is preliminary data.</text>
</comment>
<organism evidence="11 12">
    <name type="scientific">Phytophthora palmivora</name>
    <dbReference type="NCBI Taxonomy" id="4796"/>
    <lineage>
        <taxon>Eukaryota</taxon>
        <taxon>Sar</taxon>
        <taxon>Stramenopiles</taxon>
        <taxon>Oomycota</taxon>
        <taxon>Peronosporomycetes</taxon>
        <taxon>Peronosporales</taxon>
        <taxon>Peronosporaceae</taxon>
        <taxon>Phytophthora</taxon>
    </lineage>
</organism>
<evidence type="ECO:0000256" key="7">
    <source>
        <dbReference type="ARBA" id="ARBA00022801"/>
    </source>
</evidence>
<feature type="domain" description="Reverse transcriptase RNase H-like" evidence="10">
    <location>
        <begin position="640"/>
        <end position="761"/>
    </location>
</feature>
<sequence length="784" mass="87941">MEDVVQTEPKRVVGYLLDALRPQAFKAAVKYQLGRQAYKPTKASIQTFLKWLRKELEGFMKFEAHSTVQQQSGQVTKSTQSHTTTTQPKKSHTGASHNTKACGDQTYGVFQCPDIVSQVEAKELYEKCTCRKVMKPVMTIVSNTCKKEVHSAGIPCKVMDLIETLITPDSAAEVSVVTTKLLKALSRSGVWINYLEIADHAAVTGIGDKPMSVKNKVKLKLRFTTPGGPLTLHNVICWVTDQRLPSGVGELLLSKWIMQKLGYSPGKRLAVAQQISEEWDMNDVDDGPMSKVASVLACAGGIEKPERTPEERELEDAEYQAFFPDFINEIDAEREEIRIILMEKVDETRSLGATEEFTKELKYILMQIIEVFRIFIGRDPPVDMPPMKVKLKPGAVPSSSLLTQSPLITAGLCYRNPKSSWCSTPLIVNKPEVNAFRMTVGPNDYVESIVLPMPILETAFEQLRGSSRVAYVQSTVQEMFSELFNNGLMIWIEDLLGYEDSDQGLLVLLRKVLQVCADKGLKLNPKKCNFYLREALWCGRMVSGDGIRHDPARIEALTNFPEPTTDQELQQFVCALNWMRTSLPAFNKLTAPLYDRAAGRKKTQVRAITLCKVGWGAGEAACIEKCKIALQNALCLAHPDPTKLLTVYTDASDEHWGAVITQIPHDQATRPISEQEHEPLMMLSGSFSGEARRWAIVEKEAYATVETCRRANYLLHRPDGFALFTDHRNLCYIFDPHSVSASVPKCTADKLHRWSLLLMGYQYEIHDISGDENVWADLLSRWGL</sequence>
<dbReference type="EMBL" id="NCKW01004914">
    <property type="protein sequence ID" value="POM74204.1"/>
    <property type="molecule type" value="Genomic_DNA"/>
</dbReference>
<dbReference type="Gene3D" id="3.30.70.270">
    <property type="match status" value="2"/>
</dbReference>
<evidence type="ECO:0000256" key="9">
    <source>
        <dbReference type="SAM" id="MobiDB-lite"/>
    </source>
</evidence>
<dbReference type="Pfam" id="PF17917">
    <property type="entry name" value="RT_RNaseH"/>
    <property type="match status" value="1"/>
</dbReference>
<dbReference type="GO" id="GO:0004190">
    <property type="term" value="F:aspartic-type endopeptidase activity"/>
    <property type="evidence" value="ECO:0007669"/>
    <property type="project" value="UniProtKB-KW"/>
</dbReference>
<dbReference type="InterPro" id="IPR051320">
    <property type="entry name" value="Viral_Replic_Matur_Polypro"/>
</dbReference>
<evidence type="ECO:0000256" key="5">
    <source>
        <dbReference type="ARBA" id="ARBA00022750"/>
    </source>
</evidence>
<evidence type="ECO:0000256" key="6">
    <source>
        <dbReference type="ARBA" id="ARBA00022759"/>
    </source>
</evidence>
<evidence type="ECO:0000256" key="4">
    <source>
        <dbReference type="ARBA" id="ARBA00022722"/>
    </source>
</evidence>
<keyword evidence="6" id="KW-0255">Endonuclease</keyword>
<dbReference type="AlphaFoldDB" id="A0A2P4Y8S2"/>
<keyword evidence="1" id="KW-0645">Protease</keyword>
<evidence type="ECO:0000313" key="11">
    <source>
        <dbReference type="EMBL" id="POM74204.1"/>
    </source>
</evidence>
<keyword evidence="4" id="KW-0540">Nuclease</keyword>
<keyword evidence="3" id="KW-0548">Nucleotidyltransferase</keyword>
<dbReference type="PANTHER" id="PTHR33064:SF37">
    <property type="entry name" value="RIBONUCLEASE H"/>
    <property type="match status" value="1"/>
</dbReference>
<evidence type="ECO:0000256" key="1">
    <source>
        <dbReference type="ARBA" id="ARBA00022670"/>
    </source>
</evidence>
<proteinExistence type="predicted"/>
<feature type="region of interest" description="Disordered" evidence="9">
    <location>
        <begin position="70"/>
        <end position="98"/>
    </location>
</feature>
<keyword evidence="5" id="KW-0064">Aspartyl protease</keyword>
<evidence type="ECO:0000313" key="12">
    <source>
        <dbReference type="Proteomes" id="UP000237271"/>
    </source>
</evidence>
<dbReference type="GO" id="GO:0004519">
    <property type="term" value="F:endonuclease activity"/>
    <property type="evidence" value="ECO:0007669"/>
    <property type="project" value="UniProtKB-KW"/>
</dbReference>
<protein>
    <recommendedName>
        <fullName evidence="10">Reverse transcriptase RNase H-like domain-containing protein</fullName>
    </recommendedName>
</protein>
<keyword evidence="12" id="KW-1185">Reference proteome</keyword>
<evidence type="ECO:0000256" key="8">
    <source>
        <dbReference type="ARBA" id="ARBA00022918"/>
    </source>
</evidence>
<evidence type="ECO:0000256" key="2">
    <source>
        <dbReference type="ARBA" id="ARBA00022679"/>
    </source>
</evidence>
<dbReference type="InterPro" id="IPR041373">
    <property type="entry name" value="RT_RNaseH"/>
</dbReference>
<dbReference type="InterPro" id="IPR043128">
    <property type="entry name" value="Rev_trsase/Diguanyl_cyclase"/>
</dbReference>
<dbReference type="SUPFAM" id="SSF56672">
    <property type="entry name" value="DNA/RNA polymerases"/>
    <property type="match status" value="1"/>
</dbReference>
<dbReference type="GO" id="GO:0006508">
    <property type="term" value="P:proteolysis"/>
    <property type="evidence" value="ECO:0007669"/>
    <property type="project" value="UniProtKB-KW"/>
</dbReference>
<keyword evidence="2" id="KW-0808">Transferase</keyword>
<feature type="compositionally biased region" description="Low complexity" evidence="9">
    <location>
        <begin position="76"/>
        <end position="88"/>
    </location>
</feature>
<dbReference type="CDD" id="cd09274">
    <property type="entry name" value="RNase_HI_RT_Ty3"/>
    <property type="match status" value="1"/>
</dbReference>